<accession>A0A2S1QWL1</accession>
<evidence type="ECO:0000313" key="3">
    <source>
        <dbReference type="Proteomes" id="UP000244929"/>
    </source>
</evidence>
<dbReference type="AlphaFoldDB" id="A0A2S1QWL1"/>
<dbReference type="InterPro" id="IPR026444">
    <property type="entry name" value="Secre_tail"/>
</dbReference>
<protein>
    <recommendedName>
        <fullName evidence="4">Secretion system C-terminal sorting domain-containing protein</fullName>
    </recommendedName>
</protein>
<keyword evidence="1" id="KW-0732">Signal</keyword>
<proteinExistence type="predicted"/>
<keyword evidence="3" id="KW-1185">Reference proteome</keyword>
<reference evidence="2 3" key="1">
    <citation type="submission" date="2018-04" db="EMBL/GenBank/DDBJ databases">
        <title>Genome sequencing of Flavobacterium sp. HYN0059.</title>
        <authorList>
            <person name="Yi H."/>
            <person name="Baek C."/>
        </authorList>
    </citation>
    <scope>NUCLEOTIDE SEQUENCE [LARGE SCALE GENOMIC DNA]</scope>
    <source>
        <strain evidence="2 3">HYN0059</strain>
    </source>
</reference>
<dbReference type="Proteomes" id="UP000244929">
    <property type="component" value="Chromosome"/>
</dbReference>
<dbReference type="EMBL" id="CP029186">
    <property type="protein sequence ID" value="AWH84785.1"/>
    <property type="molecule type" value="Genomic_DNA"/>
</dbReference>
<evidence type="ECO:0000256" key="1">
    <source>
        <dbReference type="ARBA" id="ARBA00022729"/>
    </source>
</evidence>
<gene>
    <name evidence="2" type="ORF">HYN59_06445</name>
</gene>
<name>A0A2S1QWL1_9FLAO</name>
<evidence type="ECO:0000313" key="2">
    <source>
        <dbReference type="EMBL" id="AWH84785.1"/>
    </source>
</evidence>
<organism evidence="2 3">
    <name type="scientific">Flavobacterium album</name>
    <dbReference type="NCBI Taxonomy" id="2175091"/>
    <lineage>
        <taxon>Bacteria</taxon>
        <taxon>Pseudomonadati</taxon>
        <taxon>Bacteroidota</taxon>
        <taxon>Flavobacteriia</taxon>
        <taxon>Flavobacteriales</taxon>
        <taxon>Flavobacteriaceae</taxon>
        <taxon>Flavobacterium</taxon>
    </lineage>
</organism>
<evidence type="ECO:0008006" key="4">
    <source>
        <dbReference type="Google" id="ProtNLM"/>
    </source>
</evidence>
<dbReference type="KEGG" id="falb:HYN59_06445"/>
<sequence>MTGQLVRSFGPASAETAFDISSLDKGLYLVKVTHGIGRMSTMKLVKE</sequence>
<dbReference type="NCBIfam" id="TIGR04183">
    <property type="entry name" value="Por_Secre_tail"/>
    <property type="match status" value="1"/>
</dbReference>